<comment type="caution">
    <text evidence="2">The sequence shown here is derived from an EMBL/GenBank/DDBJ whole genome shotgun (WGS) entry which is preliminary data.</text>
</comment>
<keyword evidence="3" id="KW-1185">Reference proteome</keyword>
<evidence type="ECO:0000313" key="2">
    <source>
        <dbReference type="EMBL" id="RKF60691.1"/>
    </source>
</evidence>
<reference evidence="2 3" key="1">
    <citation type="journal article" date="2018" name="BMC Genomics">
        <title>Comparative genome analyses reveal sequence features reflecting distinct modes of host-adaptation between dicot and monocot powdery mildew.</title>
        <authorList>
            <person name="Wu Y."/>
            <person name="Ma X."/>
            <person name="Pan Z."/>
            <person name="Kale S.D."/>
            <person name="Song Y."/>
            <person name="King H."/>
            <person name="Zhang Q."/>
            <person name="Presley C."/>
            <person name="Deng X."/>
            <person name="Wei C.I."/>
            <person name="Xiao S."/>
        </authorList>
    </citation>
    <scope>NUCLEOTIDE SEQUENCE [LARGE SCALE GENOMIC DNA]</scope>
    <source>
        <strain evidence="2">UMSG2</strain>
    </source>
</reference>
<dbReference type="EMBL" id="MCFK01004865">
    <property type="protein sequence ID" value="RKF60691.1"/>
    <property type="molecule type" value="Genomic_DNA"/>
</dbReference>
<name>A0A420HTB3_9PEZI</name>
<dbReference type="AlphaFoldDB" id="A0A420HTB3"/>
<organism evidence="2 3">
    <name type="scientific">Erysiphe neolycopersici</name>
    <dbReference type="NCBI Taxonomy" id="212602"/>
    <lineage>
        <taxon>Eukaryota</taxon>
        <taxon>Fungi</taxon>
        <taxon>Dikarya</taxon>
        <taxon>Ascomycota</taxon>
        <taxon>Pezizomycotina</taxon>
        <taxon>Leotiomycetes</taxon>
        <taxon>Erysiphales</taxon>
        <taxon>Erysiphaceae</taxon>
        <taxon>Erysiphe</taxon>
    </lineage>
</organism>
<dbReference type="Proteomes" id="UP000286134">
    <property type="component" value="Unassembled WGS sequence"/>
</dbReference>
<evidence type="ECO:0000256" key="1">
    <source>
        <dbReference type="SAM" id="MobiDB-lite"/>
    </source>
</evidence>
<proteinExistence type="predicted"/>
<evidence type="ECO:0000313" key="3">
    <source>
        <dbReference type="Proteomes" id="UP000286134"/>
    </source>
</evidence>
<feature type="region of interest" description="Disordered" evidence="1">
    <location>
        <begin position="1"/>
        <end position="21"/>
    </location>
</feature>
<sequence>MQLQDNSGSQSSDSNSQNASSVQASFIQPIFTPQQFQSFINTFMSSLNIQQPTDTFQPTAQDSLFFIPCVRTRII</sequence>
<gene>
    <name evidence="2" type="ORF">OnM2_048012</name>
</gene>
<accession>A0A420HTB3</accession>
<protein>
    <submittedName>
        <fullName evidence="2">Uncharacterized protein</fullName>
    </submittedName>
</protein>